<gene>
    <name evidence="1" type="ORF">F444_12853</name>
</gene>
<dbReference type="Proteomes" id="UP000028582">
    <property type="component" value="Unassembled WGS sequence"/>
</dbReference>
<dbReference type="EMBL" id="ANJA01002289">
    <property type="protein sequence ID" value="ETO70689.1"/>
    <property type="molecule type" value="Genomic_DNA"/>
</dbReference>
<comment type="caution">
    <text evidence="1">The sequence shown here is derived from an EMBL/GenBank/DDBJ whole genome shotgun (WGS) entry which is preliminary data.</text>
</comment>
<proteinExistence type="predicted"/>
<organism evidence="1 2">
    <name type="scientific">Phytophthora nicotianae P1976</name>
    <dbReference type="NCBI Taxonomy" id="1317066"/>
    <lineage>
        <taxon>Eukaryota</taxon>
        <taxon>Sar</taxon>
        <taxon>Stramenopiles</taxon>
        <taxon>Oomycota</taxon>
        <taxon>Peronosporomycetes</taxon>
        <taxon>Peronosporales</taxon>
        <taxon>Peronosporaceae</taxon>
        <taxon>Phytophthora</taxon>
    </lineage>
</organism>
<accession>A0A080ZVM8</accession>
<sequence>MHDKACLKTLHVTLRILHRNHPTIGDHRKTLANSNADPVMAQSSRFSCILPLLCIQRPHSHSESHKIYFTTIKSPSSGVSFHRIKNPDATILYRGHQEFY</sequence>
<evidence type="ECO:0000313" key="2">
    <source>
        <dbReference type="Proteomes" id="UP000028582"/>
    </source>
</evidence>
<reference evidence="1 2" key="1">
    <citation type="submission" date="2013-11" db="EMBL/GenBank/DDBJ databases">
        <title>The Genome Sequence of Phytophthora parasitica P1976.</title>
        <authorList>
            <consortium name="The Broad Institute Genomics Platform"/>
            <person name="Russ C."/>
            <person name="Tyler B."/>
            <person name="Panabieres F."/>
            <person name="Shan W."/>
            <person name="Tripathy S."/>
            <person name="Grunwald N."/>
            <person name="Machado M."/>
            <person name="Johnson C.S."/>
            <person name="Walker B."/>
            <person name="Young S."/>
            <person name="Zeng Q."/>
            <person name="Gargeya S."/>
            <person name="Fitzgerald M."/>
            <person name="Haas B."/>
            <person name="Abouelleil A."/>
            <person name="Allen A.W."/>
            <person name="Alvarado L."/>
            <person name="Arachchi H.M."/>
            <person name="Berlin A.M."/>
            <person name="Chapman S.B."/>
            <person name="Gainer-Dewar J."/>
            <person name="Goldberg J."/>
            <person name="Griggs A."/>
            <person name="Gujja S."/>
            <person name="Hansen M."/>
            <person name="Howarth C."/>
            <person name="Imamovic A."/>
            <person name="Ireland A."/>
            <person name="Larimer J."/>
            <person name="McCowan C."/>
            <person name="Murphy C."/>
            <person name="Pearson M."/>
            <person name="Poon T.W."/>
            <person name="Priest M."/>
            <person name="Roberts A."/>
            <person name="Saif S."/>
            <person name="Shea T."/>
            <person name="Sisk P."/>
            <person name="Sykes S."/>
            <person name="Wortman J."/>
            <person name="Nusbaum C."/>
            <person name="Birren B."/>
        </authorList>
    </citation>
    <scope>NUCLEOTIDE SEQUENCE [LARGE SCALE GENOMIC DNA]</scope>
    <source>
        <strain evidence="1 2">P1976</strain>
    </source>
</reference>
<name>A0A080ZVM8_PHYNI</name>
<evidence type="ECO:0000313" key="1">
    <source>
        <dbReference type="EMBL" id="ETO70689.1"/>
    </source>
</evidence>
<dbReference type="AlphaFoldDB" id="A0A080ZVM8"/>
<protein>
    <submittedName>
        <fullName evidence="1">Uncharacterized protein</fullName>
    </submittedName>
</protein>